<dbReference type="Pfam" id="PF00153">
    <property type="entry name" value="Mito_carr"/>
    <property type="match status" value="3"/>
</dbReference>
<dbReference type="Gene3D" id="1.50.40.10">
    <property type="entry name" value="Mitochondrial carrier domain"/>
    <property type="match status" value="2"/>
</dbReference>
<evidence type="ECO:0000256" key="6">
    <source>
        <dbReference type="ARBA" id="ARBA00022792"/>
    </source>
</evidence>
<dbReference type="RefSeq" id="XP_056760957.1">
    <property type="nucleotide sequence ID" value="XM_056916203.1"/>
</dbReference>
<keyword evidence="9 10" id="KW-0472">Membrane</keyword>
<evidence type="ECO:0000256" key="11">
    <source>
        <dbReference type="RuleBase" id="RU000488"/>
    </source>
</evidence>
<evidence type="ECO:0000256" key="9">
    <source>
        <dbReference type="ARBA" id="ARBA00023136"/>
    </source>
</evidence>
<accession>A0AAD6FXD4</accession>
<keyword evidence="4 10" id="KW-0812">Transmembrane</keyword>
<feature type="repeat" description="Solcar" evidence="10">
    <location>
        <begin position="215"/>
        <end position="302"/>
    </location>
</feature>
<dbReference type="InterPro" id="IPR023395">
    <property type="entry name" value="MCP_dom_sf"/>
</dbReference>
<evidence type="ECO:0000256" key="7">
    <source>
        <dbReference type="ARBA" id="ARBA00022989"/>
    </source>
</evidence>
<evidence type="ECO:0000256" key="8">
    <source>
        <dbReference type="ARBA" id="ARBA00023128"/>
    </source>
</evidence>
<proteinExistence type="inferred from homology"/>
<name>A0AAD6FXD4_9EURO</name>
<gene>
    <name evidence="12" type="ORF">N7458_012822</name>
</gene>
<dbReference type="SUPFAM" id="SSF103506">
    <property type="entry name" value="Mitochondrial carrier"/>
    <property type="match status" value="1"/>
</dbReference>
<evidence type="ECO:0000313" key="12">
    <source>
        <dbReference type="EMBL" id="KAJ5433666.1"/>
    </source>
</evidence>
<evidence type="ECO:0000313" key="13">
    <source>
        <dbReference type="Proteomes" id="UP001213681"/>
    </source>
</evidence>
<dbReference type="InterPro" id="IPR018108">
    <property type="entry name" value="MCP_transmembrane"/>
</dbReference>
<evidence type="ECO:0000256" key="5">
    <source>
        <dbReference type="ARBA" id="ARBA00022737"/>
    </source>
</evidence>
<dbReference type="PROSITE" id="PS50920">
    <property type="entry name" value="SOLCAR"/>
    <property type="match status" value="3"/>
</dbReference>
<dbReference type="GO" id="GO:0000064">
    <property type="term" value="F:L-ornithine transmembrane transporter activity"/>
    <property type="evidence" value="ECO:0007669"/>
    <property type="project" value="TreeGrafter"/>
</dbReference>
<organism evidence="12 13">
    <name type="scientific">Penicillium daleae</name>
    <dbReference type="NCBI Taxonomy" id="63821"/>
    <lineage>
        <taxon>Eukaryota</taxon>
        <taxon>Fungi</taxon>
        <taxon>Dikarya</taxon>
        <taxon>Ascomycota</taxon>
        <taxon>Pezizomycotina</taxon>
        <taxon>Eurotiomycetes</taxon>
        <taxon>Eurotiomycetidae</taxon>
        <taxon>Eurotiales</taxon>
        <taxon>Aspergillaceae</taxon>
        <taxon>Penicillium</taxon>
    </lineage>
</organism>
<dbReference type="GO" id="GO:0031966">
    <property type="term" value="C:mitochondrial membrane"/>
    <property type="evidence" value="ECO:0007669"/>
    <property type="project" value="UniProtKB-SubCell"/>
</dbReference>
<keyword evidence="8" id="KW-0496">Mitochondrion</keyword>
<dbReference type="PANTHER" id="PTHR45624">
    <property type="entry name" value="MITOCHONDRIAL BASIC AMINO ACIDS TRANSPORTER-RELATED"/>
    <property type="match status" value="1"/>
</dbReference>
<dbReference type="EMBL" id="JAPVEA010000009">
    <property type="protein sequence ID" value="KAJ5433666.1"/>
    <property type="molecule type" value="Genomic_DNA"/>
</dbReference>
<evidence type="ECO:0000256" key="10">
    <source>
        <dbReference type="PROSITE-ProRule" id="PRU00282"/>
    </source>
</evidence>
<dbReference type="PANTHER" id="PTHR45624:SF12">
    <property type="entry name" value="MITOCHONDRIAL ORNITHINE TRANSPORTER 1"/>
    <property type="match status" value="1"/>
</dbReference>
<evidence type="ECO:0000256" key="4">
    <source>
        <dbReference type="ARBA" id="ARBA00022692"/>
    </source>
</evidence>
<reference evidence="12" key="2">
    <citation type="journal article" date="2023" name="IMA Fungus">
        <title>Comparative genomic study of the Penicillium genus elucidates a diverse pangenome and 15 lateral gene transfer events.</title>
        <authorList>
            <person name="Petersen C."/>
            <person name="Sorensen T."/>
            <person name="Nielsen M.R."/>
            <person name="Sondergaard T.E."/>
            <person name="Sorensen J.L."/>
            <person name="Fitzpatrick D.A."/>
            <person name="Frisvad J.C."/>
            <person name="Nielsen K.L."/>
        </authorList>
    </citation>
    <scope>NUCLEOTIDE SEQUENCE</scope>
    <source>
        <strain evidence="12">IBT 16125</strain>
    </source>
</reference>
<evidence type="ECO:0000256" key="2">
    <source>
        <dbReference type="ARBA" id="ARBA00006375"/>
    </source>
</evidence>
<comment type="caution">
    <text evidence="12">The sequence shown here is derived from an EMBL/GenBank/DDBJ whole genome shotgun (WGS) entry which is preliminary data.</text>
</comment>
<comment type="similarity">
    <text evidence="2 11">Belongs to the mitochondrial carrier (TC 2.A.29) family.</text>
</comment>
<dbReference type="InterPro" id="IPR050567">
    <property type="entry name" value="Mitochondrial_Carrier"/>
</dbReference>
<feature type="repeat" description="Solcar" evidence="10">
    <location>
        <begin position="19"/>
        <end position="98"/>
    </location>
</feature>
<dbReference type="GO" id="GO:1990575">
    <property type="term" value="P:mitochondrial L-ornithine transmembrane transport"/>
    <property type="evidence" value="ECO:0007669"/>
    <property type="project" value="TreeGrafter"/>
</dbReference>
<keyword evidence="6" id="KW-0999">Mitochondrion inner membrane</keyword>
<reference evidence="12" key="1">
    <citation type="submission" date="2022-12" db="EMBL/GenBank/DDBJ databases">
        <authorList>
            <person name="Petersen C."/>
        </authorList>
    </citation>
    <scope>NUCLEOTIDE SEQUENCE</scope>
    <source>
        <strain evidence="12">IBT 16125</strain>
    </source>
</reference>
<comment type="subcellular location">
    <subcellularLocation>
        <location evidence="1">Mitochondrion membrane</location>
        <topology evidence="1">Multi-pass membrane protein</topology>
    </subcellularLocation>
</comment>
<keyword evidence="7" id="KW-1133">Transmembrane helix</keyword>
<dbReference type="GeneID" id="81606446"/>
<dbReference type="Proteomes" id="UP001213681">
    <property type="component" value="Unassembled WGS sequence"/>
</dbReference>
<sequence length="304" mass="33245">MQSDTKEIKSLPMDYRENAKDLAAGAAGGVAQVLIGQPFDIVKVRLQTQFGGSALTAARNIYAQEGARSFYKGTLVPLLGVGACVSIQFGAFHGFRQLIESYNYRNGHTKDPGLSLPQFYLAGGAAGVTNSLISGPVEHIRIRLQTQPHGDAQLYSGPWDCARKIIRLEGPAGLYRGQVVTLLREFHGYGVWFAAYEGLLGFLQHHEQKKREELPNWQIAICGGLAGEALWLLSHPLDVIKSKMQSDGFGPNQKYHNMRHAFKETWVTGGIRGLFQGLGPALLRAMPVSAGTFATVELVRKLLV</sequence>
<keyword evidence="13" id="KW-1185">Reference proteome</keyword>
<evidence type="ECO:0000256" key="1">
    <source>
        <dbReference type="ARBA" id="ARBA00004225"/>
    </source>
</evidence>
<protein>
    <submittedName>
        <fullName evidence="12">Mitochondrial carrier protein</fullName>
    </submittedName>
</protein>
<dbReference type="AlphaFoldDB" id="A0AAD6FXD4"/>
<evidence type="ECO:0000256" key="3">
    <source>
        <dbReference type="ARBA" id="ARBA00022448"/>
    </source>
</evidence>
<feature type="repeat" description="Solcar" evidence="10">
    <location>
        <begin position="114"/>
        <end position="202"/>
    </location>
</feature>
<keyword evidence="5" id="KW-0677">Repeat</keyword>
<keyword evidence="3 11" id="KW-0813">Transport</keyword>